<evidence type="ECO:0000313" key="2">
    <source>
        <dbReference type="EMBL" id="KAK3696251.1"/>
    </source>
</evidence>
<gene>
    <name evidence="2" type="ORF">RRG08_027694</name>
</gene>
<reference evidence="2" key="1">
    <citation type="journal article" date="2023" name="G3 (Bethesda)">
        <title>A reference genome for the long-term kleptoplast-retaining sea slug Elysia crispata morphotype clarki.</title>
        <authorList>
            <person name="Eastman K.E."/>
            <person name="Pendleton A.L."/>
            <person name="Shaikh M.A."/>
            <person name="Suttiyut T."/>
            <person name="Ogas R."/>
            <person name="Tomko P."/>
            <person name="Gavelis G."/>
            <person name="Widhalm J.R."/>
            <person name="Wisecaver J.H."/>
        </authorList>
    </citation>
    <scope>NUCLEOTIDE SEQUENCE</scope>
    <source>
        <strain evidence="2">ECLA1</strain>
    </source>
</reference>
<sequence length="102" mass="10860">MTSATRIVQLSRDGACLASDERRGNDGASLINVSNSSKEYINAHTATATEFNQLQALSPSALRIENGWGNDADPSHTAPPRVACHTENKETGGVVVEILYCS</sequence>
<dbReference type="AlphaFoldDB" id="A0AAE1CJ67"/>
<evidence type="ECO:0000313" key="3">
    <source>
        <dbReference type="Proteomes" id="UP001283361"/>
    </source>
</evidence>
<protein>
    <submittedName>
        <fullName evidence="2">Uncharacterized protein</fullName>
    </submittedName>
</protein>
<name>A0AAE1CJ67_9GAST</name>
<accession>A0AAE1CJ67</accession>
<dbReference type="Proteomes" id="UP001283361">
    <property type="component" value="Unassembled WGS sequence"/>
</dbReference>
<dbReference type="EMBL" id="JAWDGP010008052">
    <property type="protein sequence ID" value="KAK3696251.1"/>
    <property type="molecule type" value="Genomic_DNA"/>
</dbReference>
<organism evidence="2 3">
    <name type="scientific">Elysia crispata</name>
    <name type="common">lettuce slug</name>
    <dbReference type="NCBI Taxonomy" id="231223"/>
    <lineage>
        <taxon>Eukaryota</taxon>
        <taxon>Metazoa</taxon>
        <taxon>Spiralia</taxon>
        <taxon>Lophotrochozoa</taxon>
        <taxon>Mollusca</taxon>
        <taxon>Gastropoda</taxon>
        <taxon>Heterobranchia</taxon>
        <taxon>Euthyneura</taxon>
        <taxon>Panpulmonata</taxon>
        <taxon>Sacoglossa</taxon>
        <taxon>Placobranchoidea</taxon>
        <taxon>Plakobranchidae</taxon>
        <taxon>Elysia</taxon>
    </lineage>
</organism>
<feature type="region of interest" description="Disordered" evidence="1">
    <location>
        <begin position="65"/>
        <end position="84"/>
    </location>
</feature>
<evidence type="ECO:0000256" key="1">
    <source>
        <dbReference type="SAM" id="MobiDB-lite"/>
    </source>
</evidence>
<comment type="caution">
    <text evidence="2">The sequence shown here is derived from an EMBL/GenBank/DDBJ whole genome shotgun (WGS) entry which is preliminary data.</text>
</comment>
<keyword evidence="3" id="KW-1185">Reference proteome</keyword>
<proteinExistence type="predicted"/>